<keyword evidence="1 2" id="KW-0129">CBS domain</keyword>
<feature type="domain" description="CBS" evidence="3">
    <location>
        <begin position="78"/>
        <end position="134"/>
    </location>
</feature>
<feature type="domain" description="CBS" evidence="3">
    <location>
        <begin position="11"/>
        <end position="68"/>
    </location>
</feature>
<dbReference type="SMART" id="SM00116">
    <property type="entry name" value="CBS"/>
    <property type="match status" value="2"/>
</dbReference>
<dbReference type="InterPro" id="IPR046342">
    <property type="entry name" value="CBS_dom_sf"/>
</dbReference>
<evidence type="ECO:0000259" key="3">
    <source>
        <dbReference type="PROSITE" id="PS51371"/>
    </source>
</evidence>
<keyword evidence="5" id="KW-1185">Reference proteome</keyword>
<evidence type="ECO:0000313" key="4">
    <source>
        <dbReference type="EMBL" id="MDU9003651.1"/>
    </source>
</evidence>
<dbReference type="CDD" id="cd04623">
    <property type="entry name" value="CBS_pair_bac_euk"/>
    <property type="match status" value="1"/>
</dbReference>
<evidence type="ECO:0000256" key="1">
    <source>
        <dbReference type="ARBA" id="ARBA00023122"/>
    </source>
</evidence>
<dbReference type="PANTHER" id="PTHR43080">
    <property type="entry name" value="CBS DOMAIN-CONTAINING PROTEIN CBSX3, MITOCHONDRIAL"/>
    <property type="match status" value="1"/>
</dbReference>
<organism evidence="4 5">
    <name type="scientific">Sedimentitalea todarodis</name>
    <dbReference type="NCBI Taxonomy" id="1631240"/>
    <lineage>
        <taxon>Bacteria</taxon>
        <taxon>Pseudomonadati</taxon>
        <taxon>Pseudomonadota</taxon>
        <taxon>Alphaproteobacteria</taxon>
        <taxon>Rhodobacterales</taxon>
        <taxon>Paracoccaceae</taxon>
        <taxon>Sedimentitalea</taxon>
    </lineage>
</organism>
<evidence type="ECO:0000313" key="5">
    <source>
        <dbReference type="Proteomes" id="UP001255416"/>
    </source>
</evidence>
<evidence type="ECO:0000256" key="2">
    <source>
        <dbReference type="PROSITE-ProRule" id="PRU00703"/>
    </source>
</evidence>
<protein>
    <submittedName>
        <fullName evidence="4">CBS domain-containing protein</fullName>
    </submittedName>
</protein>
<dbReference type="InterPro" id="IPR044725">
    <property type="entry name" value="CBSX3_CBS_dom"/>
</dbReference>
<comment type="caution">
    <text evidence="4">The sequence shown here is derived from an EMBL/GenBank/DDBJ whole genome shotgun (WGS) entry which is preliminary data.</text>
</comment>
<dbReference type="Gene3D" id="3.10.580.10">
    <property type="entry name" value="CBS-domain"/>
    <property type="match status" value="1"/>
</dbReference>
<dbReference type="EMBL" id="JASMWN010000004">
    <property type="protein sequence ID" value="MDU9003651.1"/>
    <property type="molecule type" value="Genomic_DNA"/>
</dbReference>
<dbReference type="SUPFAM" id="SSF54631">
    <property type="entry name" value="CBS-domain pair"/>
    <property type="match status" value="1"/>
</dbReference>
<sequence length="146" mass="15472">MLVQQILKSKATPGVLTVESTAKVSEAAKVLAKNRIGSVVVSDDGGATAAGILSERDIVRELANVGSVCMEQPVSAYMTSKLVTCNIEATAQQILGMMTEGRFRHMPVLEESGKMIGLVTLGDVVKAQLAELSMEKQALEGMIMGY</sequence>
<dbReference type="InterPro" id="IPR051257">
    <property type="entry name" value="Diverse_CBS-Domain"/>
</dbReference>
<dbReference type="RefSeq" id="WP_316774716.1">
    <property type="nucleotide sequence ID" value="NZ_JASMWN010000004.1"/>
</dbReference>
<dbReference type="Proteomes" id="UP001255416">
    <property type="component" value="Unassembled WGS sequence"/>
</dbReference>
<name>A0ABU3VBU8_9RHOB</name>
<proteinExistence type="predicted"/>
<dbReference type="InterPro" id="IPR000644">
    <property type="entry name" value="CBS_dom"/>
</dbReference>
<gene>
    <name evidence="4" type="ORF">QO231_07260</name>
</gene>
<dbReference type="PROSITE" id="PS51371">
    <property type="entry name" value="CBS"/>
    <property type="match status" value="2"/>
</dbReference>
<dbReference type="Pfam" id="PF00571">
    <property type="entry name" value="CBS"/>
    <property type="match status" value="2"/>
</dbReference>
<reference evidence="5" key="1">
    <citation type="submission" date="2023-05" db="EMBL/GenBank/DDBJ databases">
        <title>Sedimentitalea sp. nov. JM2-8.</title>
        <authorList>
            <person name="Huang J."/>
        </authorList>
    </citation>
    <scope>NUCLEOTIDE SEQUENCE [LARGE SCALE GENOMIC DNA]</scope>
    <source>
        <strain evidence="5">KHS03</strain>
    </source>
</reference>
<dbReference type="PANTHER" id="PTHR43080:SF2">
    <property type="entry name" value="CBS DOMAIN-CONTAINING PROTEIN"/>
    <property type="match status" value="1"/>
</dbReference>
<accession>A0ABU3VBU8</accession>